<dbReference type="Gene3D" id="3.40.50.80">
    <property type="entry name" value="Nucleotide-binding domain of ferredoxin-NADP reductase (FNR) module"/>
    <property type="match status" value="1"/>
</dbReference>
<accession>A0A4R7VBA0</accession>
<evidence type="ECO:0000313" key="2">
    <source>
        <dbReference type="EMBL" id="TDV46314.1"/>
    </source>
</evidence>
<dbReference type="OrthoDB" id="3291337at2"/>
<reference evidence="2 3" key="1">
    <citation type="submission" date="2019-03" db="EMBL/GenBank/DDBJ databases">
        <title>Genomic Encyclopedia of Archaeal and Bacterial Type Strains, Phase II (KMG-II): from individual species to whole genera.</title>
        <authorList>
            <person name="Goeker M."/>
        </authorList>
    </citation>
    <scope>NUCLEOTIDE SEQUENCE [LARGE SCALE GENOMIC DNA]</scope>
    <source>
        <strain evidence="2 3">DSM 45499</strain>
    </source>
</reference>
<dbReference type="PANTHER" id="PTHR30157:SF0">
    <property type="entry name" value="NADPH-DEPENDENT FERRIC-CHELATE REDUCTASE"/>
    <property type="match status" value="1"/>
</dbReference>
<evidence type="ECO:0000313" key="3">
    <source>
        <dbReference type="Proteomes" id="UP000294927"/>
    </source>
</evidence>
<dbReference type="InterPro" id="IPR017927">
    <property type="entry name" value="FAD-bd_FR_type"/>
</dbReference>
<dbReference type="InterPro" id="IPR013113">
    <property type="entry name" value="SIP_FAD-bd"/>
</dbReference>
<dbReference type="SUPFAM" id="SSF63380">
    <property type="entry name" value="Riboflavin synthase domain-like"/>
    <property type="match status" value="1"/>
</dbReference>
<dbReference type="RefSeq" id="WP_133905954.1">
    <property type="nucleotide sequence ID" value="NZ_SOCP01000011.1"/>
</dbReference>
<gene>
    <name evidence="2" type="ORF">CLV71_111273</name>
</gene>
<dbReference type="Proteomes" id="UP000294927">
    <property type="component" value="Unassembled WGS sequence"/>
</dbReference>
<evidence type="ECO:0000259" key="1">
    <source>
        <dbReference type="PROSITE" id="PS51384"/>
    </source>
</evidence>
<dbReference type="InterPro" id="IPR039261">
    <property type="entry name" value="FNR_nucleotide-bd"/>
</dbReference>
<dbReference type="PANTHER" id="PTHR30157">
    <property type="entry name" value="FERRIC REDUCTASE, NADPH-DEPENDENT"/>
    <property type="match status" value="1"/>
</dbReference>
<dbReference type="CDD" id="cd06193">
    <property type="entry name" value="siderophore_interacting"/>
    <property type="match status" value="1"/>
</dbReference>
<keyword evidence="3" id="KW-1185">Reference proteome</keyword>
<dbReference type="Gene3D" id="2.40.30.10">
    <property type="entry name" value="Translation factors"/>
    <property type="match status" value="1"/>
</dbReference>
<protein>
    <submittedName>
        <fullName evidence="2">NADPH-dependent ferric siderophore reductase</fullName>
    </submittedName>
</protein>
<organism evidence="2 3">
    <name type="scientific">Actinophytocola oryzae</name>
    <dbReference type="NCBI Taxonomy" id="502181"/>
    <lineage>
        <taxon>Bacteria</taxon>
        <taxon>Bacillati</taxon>
        <taxon>Actinomycetota</taxon>
        <taxon>Actinomycetes</taxon>
        <taxon>Pseudonocardiales</taxon>
        <taxon>Pseudonocardiaceae</taxon>
    </lineage>
</organism>
<feature type="domain" description="FAD-binding FR-type" evidence="1">
    <location>
        <begin position="3"/>
        <end position="132"/>
    </location>
</feature>
<proteinExistence type="predicted"/>
<comment type="caution">
    <text evidence="2">The sequence shown here is derived from an EMBL/GenBank/DDBJ whole genome shotgun (WGS) entry which is preliminary data.</text>
</comment>
<sequence length="267" mass="29209">MNTLVAPLTVEQVEPLTPRMTRVTFTGDGLSTLETWPDQQLKLLFPPKNRPLVLPAAKAEGDGMSWYLAYQSMPVEDRPTMRSFTVRSLADGRMTIDFVLHEHGGPASTWARTAAPGDVLGRYGPAEAYRQELALDASWVLLAGDETALPAIGSLLPRPGAKVLVEVADEAEEQPLPGVTWLHRNKSPHGQRLTMAVENLEIPPGSAFAWLAGEATMVRALRRSLVAKGLPKTAIEFTGYWRARLTQDDAPTEADMADAQERIAMSQ</sequence>
<dbReference type="InterPro" id="IPR039374">
    <property type="entry name" value="SIP_fam"/>
</dbReference>
<name>A0A4R7VBA0_9PSEU</name>
<dbReference type="InterPro" id="IPR017938">
    <property type="entry name" value="Riboflavin_synthase-like_b-brl"/>
</dbReference>
<dbReference type="AlphaFoldDB" id="A0A4R7VBA0"/>
<dbReference type="GO" id="GO:0016491">
    <property type="term" value="F:oxidoreductase activity"/>
    <property type="evidence" value="ECO:0007669"/>
    <property type="project" value="InterPro"/>
</dbReference>
<dbReference type="EMBL" id="SOCP01000011">
    <property type="protein sequence ID" value="TDV46314.1"/>
    <property type="molecule type" value="Genomic_DNA"/>
</dbReference>
<dbReference type="Pfam" id="PF04954">
    <property type="entry name" value="SIP"/>
    <property type="match status" value="1"/>
</dbReference>
<dbReference type="InterPro" id="IPR007037">
    <property type="entry name" value="SIP_rossman_dom"/>
</dbReference>
<dbReference type="PROSITE" id="PS51384">
    <property type="entry name" value="FAD_FR"/>
    <property type="match status" value="1"/>
</dbReference>
<dbReference type="Pfam" id="PF08021">
    <property type="entry name" value="FAD_binding_9"/>
    <property type="match status" value="1"/>
</dbReference>